<dbReference type="OrthoDB" id="4748970at2759"/>
<proteinExistence type="predicted"/>
<dbReference type="AlphaFoldDB" id="A0A5E4MXP8"/>
<accession>A0A5E4MXP8</accession>
<gene>
    <name evidence="1" type="ORF">CINCED_3A015469</name>
</gene>
<keyword evidence="2" id="KW-1185">Reference proteome</keyword>
<name>A0A5E4MXP8_9HEMI</name>
<organism evidence="1 2">
    <name type="scientific">Cinara cedri</name>
    <dbReference type="NCBI Taxonomy" id="506608"/>
    <lineage>
        <taxon>Eukaryota</taxon>
        <taxon>Metazoa</taxon>
        <taxon>Ecdysozoa</taxon>
        <taxon>Arthropoda</taxon>
        <taxon>Hexapoda</taxon>
        <taxon>Insecta</taxon>
        <taxon>Pterygota</taxon>
        <taxon>Neoptera</taxon>
        <taxon>Paraneoptera</taxon>
        <taxon>Hemiptera</taxon>
        <taxon>Sternorrhyncha</taxon>
        <taxon>Aphidomorpha</taxon>
        <taxon>Aphidoidea</taxon>
        <taxon>Aphididae</taxon>
        <taxon>Lachninae</taxon>
        <taxon>Cinara</taxon>
    </lineage>
</organism>
<dbReference type="EMBL" id="CABPRJ010001018">
    <property type="protein sequence ID" value="VVC34837.1"/>
    <property type="molecule type" value="Genomic_DNA"/>
</dbReference>
<protein>
    <submittedName>
        <fullName evidence="1">Uncharacterized protein</fullName>
    </submittedName>
</protein>
<reference evidence="1 2" key="1">
    <citation type="submission" date="2019-08" db="EMBL/GenBank/DDBJ databases">
        <authorList>
            <person name="Alioto T."/>
            <person name="Alioto T."/>
            <person name="Gomez Garrido J."/>
        </authorList>
    </citation>
    <scope>NUCLEOTIDE SEQUENCE [LARGE SCALE GENOMIC DNA]</scope>
</reference>
<evidence type="ECO:0000313" key="2">
    <source>
        <dbReference type="Proteomes" id="UP000325440"/>
    </source>
</evidence>
<dbReference type="Proteomes" id="UP000325440">
    <property type="component" value="Unassembled WGS sequence"/>
</dbReference>
<sequence length="179" mass="19597">MAKQVVQLNRYSGADDWQVWQDTIFWLGNPTAPQASPVYMCGSGTVPGPIVPSSTDSFDQHVNHHIQQQPSNHHQNQQPLQDPSTAVYGTEEFIDLDMLINYVADQHSSGTNDPAPSDAIAHATDKSYYSCSYCLYKLLICGKSSNKIKIKTKHSNCANDANGANELTPSVPAPGFMMP</sequence>
<evidence type="ECO:0000313" key="1">
    <source>
        <dbReference type="EMBL" id="VVC34837.1"/>
    </source>
</evidence>